<protein>
    <submittedName>
        <fullName evidence="1">Uncharacterized protein</fullName>
    </submittedName>
</protein>
<gene>
    <name evidence="1" type="ORF">FOIG_02605</name>
</gene>
<proteinExistence type="predicted"/>
<sequence>MRKMPRCILHAGLPSLKHPNIEPEHKYMLCYIRRNLVEVTIFWRAAEEDLAPKLNENEELKLKLEAAESAAINQQASKSTEQRRV</sequence>
<organism evidence="1">
    <name type="scientific">Fusarium odoratissimum (strain NRRL 54006)</name>
    <dbReference type="NCBI Taxonomy" id="1089451"/>
    <lineage>
        <taxon>Eukaryota</taxon>
        <taxon>Fungi</taxon>
        <taxon>Dikarya</taxon>
        <taxon>Ascomycota</taxon>
        <taxon>Pezizomycotina</taxon>
        <taxon>Sordariomycetes</taxon>
        <taxon>Hypocreomycetidae</taxon>
        <taxon>Hypocreales</taxon>
        <taxon>Nectriaceae</taxon>
        <taxon>Fusarium</taxon>
        <taxon>Fusarium oxysporum species complex</taxon>
        <taxon>Fusarium oxysporum f. sp. cubense (strain race 4)</taxon>
    </lineage>
</organism>
<dbReference type="AlphaFoldDB" id="X0KFV6"/>
<dbReference type="Proteomes" id="UP000030685">
    <property type="component" value="Unassembled WGS sequence"/>
</dbReference>
<accession>X0KFV6</accession>
<dbReference type="HOGENOM" id="CLU_2512692_0_0_1"/>
<dbReference type="EMBL" id="JH658274">
    <property type="protein sequence ID" value="EXM07617.1"/>
    <property type="molecule type" value="Genomic_DNA"/>
</dbReference>
<reference evidence="1" key="1">
    <citation type="submission" date="2011-11" db="EMBL/GenBank/DDBJ databases">
        <title>The Genome Sequence of Fusarium oxysporum II5.</title>
        <authorList>
            <consortium name="The Broad Institute Genome Sequencing Platform"/>
            <person name="Ma L.-J."/>
            <person name="Gale L.R."/>
            <person name="Schwartz D.C."/>
            <person name="Zhou S."/>
            <person name="Corby-Kistler H."/>
            <person name="Young S.K."/>
            <person name="Zeng Q."/>
            <person name="Gargeya S."/>
            <person name="Fitzgerald M."/>
            <person name="Haas B."/>
            <person name="Abouelleil A."/>
            <person name="Alvarado L."/>
            <person name="Arachchi H.M."/>
            <person name="Berlin A."/>
            <person name="Brown A."/>
            <person name="Chapman S.B."/>
            <person name="Chen Z."/>
            <person name="Dunbar C."/>
            <person name="Freedman E."/>
            <person name="Gearin G."/>
            <person name="Goldberg J."/>
            <person name="Griggs A."/>
            <person name="Gujja S."/>
            <person name="Heiman D."/>
            <person name="Howarth C."/>
            <person name="Larson L."/>
            <person name="Lui A."/>
            <person name="MacDonald P.J.P."/>
            <person name="Montmayeur A."/>
            <person name="Murphy C."/>
            <person name="Neiman D."/>
            <person name="Pearson M."/>
            <person name="Priest M."/>
            <person name="Roberts A."/>
            <person name="Saif S."/>
            <person name="Shea T."/>
            <person name="Shenoy N."/>
            <person name="Sisk P."/>
            <person name="Stolte C."/>
            <person name="Sykes S."/>
            <person name="Wortman J."/>
            <person name="Nusbaum C."/>
            <person name="Birren B."/>
        </authorList>
    </citation>
    <scope>NUCLEOTIDE SEQUENCE [LARGE SCALE GENOMIC DNA]</scope>
    <source>
        <strain evidence="1">54006</strain>
    </source>
</reference>
<dbReference type="RefSeq" id="XP_031069706.1">
    <property type="nucleotide sequence ID" value="XM_031199938.1"/>
</dbReference>
<dbReference type="VEuPathDB" id="FungiDB:FOIG_02605"/>
<name>X0KFV6_FUSO5</name>
<evidence type="ECO:0000313" key="1">
    <source>
        <dbReference type="EMBL" id="EXM07617.1"/>
    </source>
</evidence>
<dbReference type="GeneID" id="42027780"/>
<reference evidence="1" key="2">
    <citation type="submission" date="2012-05" db="EMBL/GenBank/DDBJ databases">
        <title>The Genome Annotation of Fusarium oxysporum II5.</title>
        <authorList>
            <consortium name="The Broad Institute Genomics Platform"/>
            <person name="Ma L.-J."/>
            <person name="Corby-Kistler H."/>
            <person name="Broz K."/>
            <person name="Gale L.R."/>
            <person name="Jonkers W."/>
            <person name="O'Donnell K."/>
            <person name="Ploetz R."/>
            <person name="Steinberg C."/>
            <person name="Schwartz D.C."/>
            <person name="VanEtten H."/>
            <person name="Zhou S."/>
            <person name="Young S.K."/>
            <person name="Zeng Q."/>
            <person name="Gargeya S."/>
            <person name="Fitzgerald M."/>
            <person name="Abouelleil A."/>
            <person name="Alvarado L."/>
            <person name="Chapman S.B."/>
            <person name="Gainer-Dewar J."/>
            <person name="Goldberg J."/>
            <person name="Griggs A."/>
            <person name="Gujja S."/>
            <person name="Hansen M."/>
            <person name="Howarth C."/>
            <person name="Imamovic A."/>
            <person name="Ireland A."/>
            <person name="Larimer J."/>
            <person name="McCowan C."/>
            <person name="Murphy C."/>
            <person name="Pearson M."/>
            <person name="Poon T.W."/>
            <person name="Priest M."/>
            <person name="Roberts A."/>
            <person name="Saif S."/>
            <person name="Shea T."/>
            <person name="Sykes S."/>
            <person name="Wortman J."/>
            <person name="Nusbaum C."/>
            <person name="Birren B."/>
        </authorList>
    </citation>
    <scope>NUCLEOTIDE SEQUENCE</scope>
    <source>
        <strain evidence="1">54006</strain>
    </source>
</reference>